<proteinExistence type="predicted"/>
<dbReference type="InParanoid" id="B9T9R9"/>
<protein>
    <submittedName>
        <fullName evidence="1">Uncharacterized protein</fullName>
    </submittedName>
</protein>
<accession>B9T9R9</accession>
<dbReference type="Proteomes" id="UP000008311">
    <property type="component" value="Unassembled WGS sequence"/>
</dbReference>
<sequence length="189" mass="21079">MQIGLEQRQLAIFPIAFERTRVNGIAIVAGALLRRVVDDQDALQRPAALPDLGQRLQIMPVIVGVMEMEVVAHGQAAQRGAAPAPDEMEVGRIGKDAPHHFDDIAIRCRRPDRQVVPVRARGKEGIQMRAPVHMIAEYLEIGGTIQRRFAGVDQRFVEVEDEQAPPTWRRPPFHARHALGCCRHLSASR</sequence>
<keyword evidence="2" id="KW-1185">Reference proteome</keyword>
<reference evidence="2" key="1">
    <citation type="journal article" date="2010" name="Nat. Biotechnol.">
        <title>Draft genome sequence of the oilseed species Ricinus communis.</title>
        <authorList>
            <person name="Chan A.P."/>
            <person name="Crabtree J."/>
            <person name="Zhao Q."/>
            <person name="Lorenzi H."/>
            <person name="Orvis J."/>
            <person name="Puiu D."/>
            <person name="Melake-Berhan A."/>
            <person name="Jones K.M."/>
            <person name="Redman J."/>
            <person name="Chen G."/>
            <person name="Cahoon E.B."/>
            <person name="Gedil M."/>
            <person name="Stanke M."/>
            <person name="Haas B.J."/>
            <person name="Wortman J.R."/>
            <person name="Fraser-Liggett C.M."/>
            <person name="Ravel J."/>
            <person name="Rabinowicz P.D."/>
        </authorList>
    </citation>
    <scope>NUCLEOTIDE SEQUENCE [LARGE SCALE GENOMIC DNA]</scope>
    <source>
        <strain evidence="2">cv. Hale</strain>
    </source>
</reference>
<evidence type="ECO:0000313" key="1">
    <source>
        <dbReference type="EMBL" id="EEF27397.1"/>
    </source>
</evidence>
<dbReference type="EMBL" id="EQ975442">
    <property type="protein sequence ID" value="EEF27397.1"/>
    <property type="molecule type" value="Genomic_DNA"/>
</dbReference>
<gene>
    <name evidence="1" type="ORF">RCOM_0401780</name>
</gene>
<organism evidence="1 2">
    <name type="scientific">Ricinus communis</name>
    <name type="common">Castor bean</name>
    <dbReference type="NCBI Taxonomy" id="3988"/>
    <lineage>
        <taxon>Eukaryota</taxon>
        <taxon>Viridiplantae</taxon>
        <taxon>Streptophyta</taxon>
        <taxon>Embryophyta</taxon>
        <taxon>Tracheophyta</taxon>
        <taxon>Spermatophyta</taxon>
        <taxon>Magnoliopsida</taxon>
        <taxon>eudicotyledons</taxon>
        <taxon>Gunneridae</taxon>
        <taxon>Pentapetalae</taxon>
        <taxon>rosids</taxon>
        <taxon>fabids</taxon>
        <taxon>Malpighiales</taxon>
        <taxon>Euphorbiaceae</taxon>
        <taxon>Acalyphoideae</taxon>
        <taxon>Acalypheae</taxon>
        <taxon>Ricinus</taxon>
    </lineage>
</organism>
<dbReference type="AlphaFoldDB" id="B9T9R9"/>
<name>B9T9R9_RICCO</name>
<evidence type="ECO:0000313" key="2">
    <source>
        <dbReference type="Proteomes" id="UP000008311"/>
    </source>
</evidence>